<evidence type="ECO:0000313" key="2">
    <source>
        <dbReference type="EMBL" id="TVU14819.1"/>
    </source>
</evidence>
<dbReference type="Gramene" id="TVU14819">
    <property type="protein sequence ID" value="TVU14819"/>
    <property type="gene ID" value="EJB05_38312"/>
</dbReference>
<organism evidence="2 3">
    <name type="scientific">Eragrostis curvula</name>
    <name type="common">weeping love grass</name>
    <dbReference type="NCBI Taxonomy" id="38414"/>
    <lineage>
        <taxon>Eukaryota</taxon>
        <taxon>Viridiplantae</taxon>
        <taxon>Streptophyta</taxon>
        <taxon>Embryophyta</taxon>
        <taxon>Tracheophyta</taxon>
        <taxon>Spermatophyta</taxon>
        <taxon>Magnoliopsida</taxon>
        <taxon>Liliopsida</taxon>
        <taxon>Poales</taxon>
        <taxon>Poaceae</taxon>
        <taxon>PACMAD clade</taxon>
        <taxon>Chloridoideae</taxon>
        <taxon>Eragrostideae</taxon>
        <taxon>Eragrostidinae</taxon>
        <taxon>Eragrostis</taxon>
    </lineage>
</organism>
<reference evidence="2 3" key="1">
    <citation type="journal article" date="2019" name="Sci. Rep.">
        <title>A high-quality genome of Eragrostis curvula grass provides insights into Poaceae evolution and supports new strategies to enhance forage quality.</title>
        <authorList>
            <person name="Carballo J."/>
            <person name="Santos B.A.C.M."/>
            <person name="Zappacosta D."/>
            <person name="Garbus I."/>
            <person name="Selva J.P."/>
            <person name="Gallo C.A."/>
            <person name="Diaz A."/>
            <person name="Albertini E."/>
            <person name="Caccamo M."/>
            <person name="Echenique V."/>
        </authorList>
    </citation>
    <scope>NUCLEOTIDE SEQUENCE [LARGE SCALE GENOMIC DNA]</scope>
    <source>
        <strain evidence="3">cv. Victoria</strain>
        <tissue evidence="2">Leaf</tissue>
    </source>
</reference>
<dbReference type="EMBL" id="RWGY01000031">
    <property type="protein sequence ID" value="TVU14819.1"/>
    <property type="molecule type" value="Genomic_DNA"/>
</dbReference>
<feature type="region of interest" description="Disordered" evidence="1">
    <location>
        <begin position="1"/>
        <end position="54"/>
    </location>
</feature>
<evidence type="ECO:0000313" key="3">
    <source>
        <dbReference type="Proteomes" id="UP000324897"/>
    </source>
</evidence>
<comment type="caution">
    <text evidence="2">The sequence shown here is derived from an EMBL/GenBank/DDBJ whole genome shotgun (WGS) entry which is preliminary data.</text>
</comment>
<sequence>MGIYIRLSPHPSNTRPPCPPRLSDGGPHRPTPARPRTSATPRPARPRVLPLPGEEIRPSVSGCLECAGRRDGGVRRAPVARISPAARLGENWSVNF</sequence>
<accession>A0A5J9TTZ4</accession>
<gene>
    <name evidence="2" type="ORF">EJB05_38312</name>
</gene>
<dbReference type="Proteomes" id="UP000324897">
    <property type="component" value="Unassembled WGS sequence"/>
</dbReference>
<dbReference type="AlphaFoldDB" id="A0A5J9TTZ4"/>
<evidence type="ECO:0000256" key="1">
    <source>
        <dbReference type="SAM" id="MobiDB-lite"/>
    </source>
</evidence>
<feature type="non-terminal residue" evidence="2">
    <location>
        <position position="1"/>
    </location>
</feature>
<feature type="compositionally biased region" description="Low complexity" evidence="1">
    <location>
        <begin position="34"/>
        <end position="52"/>
    </location>
</feature>
<protein>
    <submittedName>
        <fullName evidence="2">Uncharacterized protein</fullName>
    </submittedName>
</protein>
<keyword evidence="3" id="KW-1185">Reference proteome</keyword>
<proteinExistence type="predicted"/>
<name>A0A5J9TTZ4_9POAL</name>